<protein>
    <submittedName>
        <fullName evidence="8">Lipoprotein</fullName>
    </submittedName>
</protein>
<accession>A0ABW8GN26</accession>
<comment type="subcellular location">
    <subcellularLocation>
        <location evidence="1">Cell outer membrane</location>
        <topology evidence="1">Lipid-anchor</topology>
    </subcellularLocation>
</comment>
<proteinExistence type="predicted"/>
<dbReference type="PROSITE" id="PS51257">
    <property type="entry name" value="PROKAR_LIPOPROTEIN"/>
    <property type="match status" value="1"/>
</dbReference>
<name>A0ABW8GN26_9PROT</name>
<organism evidence="8 9">
    <name type="scientific">Methylobacillus methanolivorans</name>
    <dbReference type="NCBI Taxonomy" id="1848927"/>
    <lineage>
        <taxon>Bacteria</taxon>
        <taxon>Pseudomonadati</taxon>
        <taxon>Pseudomonadota</taxon>
        <taxon>Betaproteobacteria</taxon>
        <taxon>Nitrosomonadales</taxon>
        <taxon>Methylophilaceae</taxon>
        <taxon>Methylobacillus</taxon>
    </lineage>
</organism>
<reference evidence="8 9" key="1">
    <citation type="submission" date="2024-11" db="EMBL/GenBank/DDBJ databases">
        <authorList>
            <person name="Kaparullina E.N."/>
            <person name="Delegan Y.A."/>
            <person name="Doronina N.V."/>
        </authorList>
    </citation>
    <scope>NUCLEOTIDE SEQUENCE [LARGE SCALE GENOMIC DNA]</scope>
    <source>
        <strain evidence="8 9">7sh_L</strain>
    </source>
</reference>
<keyword evidence="3" id="KW-0472">Membrane</keyword>
<dbReference type="Proteomes" id="UP001617669">
    <property type="component" value="Unassembled WGS sequence"/>
</dbReference>
<evidence type="ECO:0000256" key="2">
    <source>
        <dbReference type="ARBA" id="ARBA00022729"/>
    </source>
</evidence>
<evidence type="ECO:0000256" key="5">
    <source>
        <dbReference type="ARBA" id="ARBA00023237"/>
    </source>
</evidence>
<evidence type="ECO:0000256" key="1">
    <source>
        <dbReference type="ARBA" id="ARBA00004459"/>
    </source>
</evidence>
<feature type="chain" id="PRO_5045616935" evidence="7">
    <location>
        <begin position="16"/>
        <end position="42"/>
    </location>
</feature>
<dbReference type="RefSeq" id="WP_230348636.1">
    <property type="nucleotide sequence ID" value="NZ_JBIWXY010000002.1"/>
</dbReference>
<evidence type="ECO:0000256" key="4">
    <source>
        <dbReference type="ARBA" id="ARBA00023139"/>
    </source>
</evidence>
<sequence>MRLCFLILIASLTLAACGTKGDLYIPEKQYPQDPLPQQEPSR</sequence>
<comment type="caution">
    <text evidence="8">The sequence shown here is derived from an EMBL/GenBank/DDBJ whole genome shotgun (WGS) entry which is preliminary data.</text>
</comment>
<dbReference type="InterPro" id="IPR032831">
    <property type="entry name" value="LptM_cons"/>
</dbReference>
<dbReference type="EMBL" id="JBIWXY010000002">
    <property type="protein sequence ID" value="MFJ5446850.1"/>
    <property type="molecule type" value="Genomic_DNA"/>
</dbReference>
<dbReference type="NCBIfam" id="NF047847">
    <property type="entry name" value="SS_mature_LptM"/>
    <property type="match status" value="1"/>
</dbReference>
<keyword evidence="2 7" id="KW-0732">Signal</keyword>
<evidence type="ECO:0000256" key="7">
    <source>
        <dbReference type="SAM" id="SignalP"/>
    </source>
</evidence>
<evidence type="ECO:0000313" key="9">
    <source>
        <dbReference type="Proteomes" id="UP001617669"/>
    </source>
</evidence>
<keyword evidence="4" id="KW-0564">Palmitate</keyword>
<evidence type="ECO:0000256" key="3">
    <source>
        <dbReference type="ARBA" id="ARBA00023136"/>
    </source>
</evidence>
<keyword evidence="9" id="KW-1185">Reference proteome</keyword>
<feature type="signal peptide" evidence="7">
    <location>
        <begin position="1"/>
        <end position="15"/>
    </location>
</feature>
<keyword evidence="5" id="KW-0998">Cell outer membrane</keyword>
<gene>
    <name evidence="8" type="ORF">ACIKP9_11470</name>
</gene>
<keyword evidence="6 8" id="KW-0449">Lipoprotein</keyword>
<evidence type="ECO:0000256" key="6">
    <source>
        <dbReference type="ARBA" id="ARBA00023288"/>
    </source>
</evidence>
<evidence type="ECO:0000313" key="8">
    <source>
        <dbReference type="EMBL" id="MFJ5446850.1"/>
    </source>
</evidence>
<dbReference type="Pfam" id="PF13627">
    <property type="entry name" value="LptM_cons"/>
    <property type="match status" value="1"/>
</dbReference>